<evidence type="ECO:0000313" key="2">
    <source>
        <dbReference type="EMBL" id="UPL14219.1"/>
    </source>
</evidence>
<keyword evidence="3" id="KW-1185">Reference proteome</keyword>
<name>A0ABY4INM9_9MICO</name>
<sequence>MPTGAEAEERIAELLEQRQRDGVGVDDVPAGGGGADSGAAGAVGVDDDTDAAASADADSYDSAHNDEPGVGNRRP</sequence>
<evidence type="ECO:0000313" key="3">
    <source>
        <dbReference type="Proteomes" id="UP000831963"/>
    </source>
</evidence>
<evidence type="ECO:0000256" key="1">
    <source>
        <dbReference type="SAM" id="MobiDB-lite"/>
    </source>
</evidence>
<organism evidence="2 3">
    <name type="scientific">Microbacterium galbinum</name>
    <dbReference type="NCBI Taxonomy" id="2851646"/>
    <lineage>
        <taxon>Bacteria</taxon>
        <taxon>Bacillati</taxon>
        <taxon>Actinomycetota</taxon>
        <taxon>Actinomycetes</taxon>
        <taxon>Micrococcales</taxon>
        <taxon>Microbacteriaceae</taxon>
        <taxon>Microbacterium</taxon>
    </lineage>
</organism>
<proteinExistence type="predicted"/>
<reference evidence="2 3" key="1">
    <citation type="submission" date="2021-06" db="EMBL/GenBank/DDBJ databases">
        <title>Genome-based taxonomic framework of Microbacterium strains isolated from marine environment, the description of four new species and reclassification of four preexisting species.</title>
        <authorList>
            <person name="Lee S.D."/>
            <person name="Kim S.-M."/>
            <person name="Byeon Y.-S."/>
            <person name="Yang H.L."/>
            <person name="Kim I.S."/>
        </authorList>
    </citation>
    <scope>NUCLEOTIDE SEQUENCE [LARGE SCALE GENOMIC DNA]</scope>
    <source>
        <strain evidence="2 3">SSW1-36</strain>
    </source>
</reference>
<gene>
    <name evidence="2" type="ORF">KV396_06915</name>
</gene>
<protein>
    <submittedName>
        <fullName evidence="2">Uncharacterized protein</fullName>
    </submittedName>
</protein>
<accession>A0ABY4INM9</accession>
<feature type="compositionally biased region" description="Low complexity" evidence="1">
    <location>
        <begin position="51"/>
        <end position="60"/>
    </location>
</feature>
<dbReference type="Proteomes" id="UP000831963">
    <property type="component" value="Chromosome"/>
</dbReference>
<dbReference type="EMBL" id="CP078077">
    <property type="protein sequence ID" value="UPL14219.1"/>
    <property type="molecule type" value="Genomic_DNA"/>
</dbReference>
<feature type="region of interest" description="Disordered" evidence="1">
    <location>
        <begin position="16"/>
        <end position="75"/>
    </location>
</feature>